<dbReference type="RefSeq" id="WP_069641821.1">
    <property type="nucleotide sequence ID" value="NZ_MIJE01000001.1"/>
</dbReference>
<proteinExistence type="predicted"/>
<dbReference type="EMBL" id="MIJE01000001">
    <property type="protein sequence ID" value="OEF98329.1"/>
    <property type="molecule type" value="Genomic_DNA"/>
</dbReference>
<evidence type="ECO:0000313" key="2">
    <source>
        <dbReference type="EMBL" id="OEF98329.1"/>
    </source>
</evidence>
<evidence type="ECO:0000313" key="3">
    <source>
        <dbReference type="Proteomes" id="UP000094296"/>
    </source>
</evidence>
<name>A0A1E5G5E3_9FIRM</name>
<accession>A0A1E5G5E3</accession>
<evidence type="ECO:0000259" key="1">
    <source>
        <dbReference type="SMART" id="SM00842"/>
    </source>
</evidence>
<dbReference type="AlphaFoldDB" id="A0A1E5G5E3"/>
<dbReference type="InterPro" id="IPR043129">
    <property type="entry name" value="ATPase_NBD"/>
</dbReference>
<sequence length="358" mass="39850">MKILRRLLQRKIDHIGLDIGSFSIKMVELKKGDEENHHEVLTYGMARIPANALVDGAIKDVSAVTKALLELKDEGKLKSGATLNVAVSGKHVITRTLKLPVMPLDELDQALEFEADKYIPTPIDQLYLDYSILGEVTVDNAPHYNLLLAAVPKDIINTYCRVLEEAKLNPYGIEIEPLALYRLWYSYYYDETLKNQAILNMGHSNCHLVVFKEDNIQFTRTIPIAGLQMTEAIIQSAGKEVAAAIDLKHKQKLNQDNVIELASPESTDDYSDSLIVQSISDTLGSLTQEIQRSIDFYQMQAKVRLDRLIITGGCAELQGLDTTLEAELGLPVLVGVYGELDPSFSLASGLAMRDFMKL</sequence>
<dbReference type="CDD" id="cd24049">
    <property type="entry name" value="ASKHA_NBD_PilM"/>
    <property type="match status" value="1"/>
</dbReference>
<organism evidence="2 3">
    <name type="scientific">Desulfuribacillus alkaliarsenatis</name>
    <dbReference type="NCBI Taxonomy" id="766136"/>
    <lineage>
        <taxon>Bacteria</taxon>
        <taxon>Bacillati</taxon>
        <taxon>Bacillota</taxon>
        <taxon>Desulfuribacillia</taxon>
        <taxon>Desulfuribacillales</taxon>
        <taxon>Desulfuribacillaceae</taxon>
        <taxon>Desulfuribacillus</taxon>
    </lineage>
</organism>
<dbReference type="OrthoDB" id="2690797at2"/>
<dbReference type="Pfam" id="PF11104">
    <property type="entry name" value="PilM_2"/>
    <property type="match status" value="1"/>
</dbReference>
<gene>
    <name evidence="2" type="ORF">BHF68_01220</name>
</gene>
<dbReference type="InterPro" id="IPR003494">
    <property type="entry name" value="SHS2_FtsA"/>
</dbReference>
<dbReference type="PANTHER" id="PTHR32432:SF3">
    <property type="entry name" value="ETHANOLAMINE UTILIZATION PROTEIN EUTJ"/>
    <property type="match status" value="1"/>
</dbReference>
<dbReference type="InterPro" id="IPR050696">
    <property type="entry name" value="FtsA/MreB"/>
</dbReference>
<keyword evidence="3" id="KW-1185">Reference proteome</keyword>
<dbReference type="Gene3D" id="3.30.1490.300">
    <property type="match status" value="1"/>
</dbReference>
<dbReference type="SMART" id="SM00842">
    <property type="entry name" value="FtsA"/>
    <property type="match status" value="1"/>
</dbReference>
<dbReference type="Gene3D" id="3.30.420.40">
    <property type="match status" value="2"/>
</dbReference>
<dbReference type="PIRSF" id="PIRSF019169">
    <property type="entry name" value="PilM"/>
    <property type="match status" value="1"/>
</dbReference>
<dbReference type="NCBIfam" id="TIGR01175">
    <property type="entry name" value="pilM"/>
    <property type="match status" value="1"/>
</dbReference>
<protein>
    <recommendedName>
        <fullName evidence="1">SHS2 domain-containing protein</fullName>
    </recommendedName>
</protein>
<comment type="caution">
    <text evidence="2">The sequence shown here is derived from an EMBL/GenBank/DDBJ whole genome shotgun (WGS) entry which is preliminary data.</text>
</comment>
<dbReference type="STRING" id="766136.BHF68_01220"/>
<dbReference type="SUPFAM" id="SSF53067">
    <property type="entry name" value="Actin-like ATPase domain"/>
    <property type="match status" value="2"/>
</dbReference>
<dbReference type="GO" id="GO:0051301">
    <property type="term" value="P:cell division"/>
    <property type="evidence" value="ECO:0007669"/>
    <property type="project" value="InterPro"/>
</dbReference>
<dbReference type="InterPro" id="IPR005883">
    <property type="entry name" value="PilM"/>
</dbReference>
<reference evidence="2 3" key="1">
    <citation type="submission" date="2016-09" db="EMBL/GenBank/DDBJ databases">
        <title>Draft genome sequence for the type strain of Desulfuribacillus alkaliarsenatis AHT28, an obligately anaerobic, sulfidogenic bacterium isolated from Russian soda lake sediments.</title>
        <authorList>
            <person name="Abin C.A."/>
            <person name="Hollibaugh J.T."/>
        </authorList>
    </citation>
    <scope>NUCLEOTIDE SEQUENCE [LARGE SCALE GENOMIC DNA]</scope>
    <source>
        <strain evidence="2 3">AHT28</strain>
    </source>
</reference>
<dbReference type="Proteomes" id="UP000094296">
    <property type="component" value="Unassembled WGS sequence"/>
</dbReference>
<dbReference type="PANTHER" id="PTHR32432">
    <property type="entry name" value="CELL DIVISION PROTEIN FTSA-RELATED"/>
    <property type="match status" value="1"/>
</dbReference>
<feature type="domain" description="SHS2" evidence="1">
    <location>
        <begin position="14"/>
        <end position="184"/>
    </location>
</feature>